<gene>
    <name evidence="1" type="ORF">B0H65DRAFT_90439</name>
</gene>
<dbReference type="Proteomes" id="UP001278500">
    <property type="component" value="Unassembled WGS sequence"/>
</dbReference>
<name>A0AAE0JJM6_9PEZI</name>
<dbReference type="EMBL" id="JAUEPP010000002">
    <property type="protein sequence ID" value="KAK3350511.1"/>
    <property type="molecule type" value="Genomic_DNA"/>
</dbReference>
<evidence type="ECO:0000313" key="1">
    <source>
        <dbReference type="EMBL" id="KAK3350511.1"/>
    </source>
</evidence>
<keyword evidence="2" id="KW-1185">Reference proteome</keyword>
<evidence type="ECO:0000313" key="2">
    <source>
        <dbReference type="Proteomes" id="UP001278500"/>
    </source>
</evidence>
<dbReference type="RefSeq" id="XP_062683806.1">
    <property type="nucleotide sequence ID" value="XM_062831545.1"/>
</dbReference>
<organism evidence="1 2">
    <name type="scientific">Neurospora tetraspora</name>
    <dbReference type="NCBI Taxonomy" id="94610"/>
    <lineage>
        <taxon>Eukaryota</taxon>
        <taxon>Fungi</taxon>
        <taxon>Dikarya</taxon>
        <taxon>Ascomycota</taxon>
        <taxon>Pezizomycotina</taxon>
        <taxon>Sordariomycetes</taxon>
        <taxon>Sordariomycetidae</taxon>
        <taxon>Sordariales</taxon>
        <taxon>Sordariaceae</taxon>
        <taxon>Neurospora</taxon>
    </lineage>
</organism>
<dbReference type="AlphaFoldDB" id="A0AAE0JJM6"/>
<protein>
    <submittedName>
        <fullName evidence="1">Uncharacterized protein</fullName>
    </submittedName>
</protein>
<proteinExistence type="predicted"/>
<accession>A0AAE0JJM6</accession>
<sequence length="241" mass="27017">MRVVHDPRPPREPAFGLFRSRYLKHVLVHQRTPTRYFCYLNVVNASSPTLSETQTASRPNQMLSLCPLDATTACLCRRYIEILRWLSVLFSFFSGITLSVPAGRWTTSQHKGPATRPALVGSGSIWVGQAPVCVSAPSSPSQRHIRGSCCARALAPPHNLTTLVLSFCDGPDPALIHTWKFISKPSSWRSWDCLQFPSHAAPMPRRPSLVPGHVPRTLVRHLYRHFHDDVPSRAHKHVAHT</sequence>
<reference evidence="1" key="1">
    <citation type="journal article" date="2023" name="Mol. Phylogenet. Evol.">
        <title>Genome-scale phylogeny and comparative genomics of the fungal order Sordariales.</title>
        <authorList>
            <person name="Hensen N."/>
            <person name="Bonometti L."/>
            <person name="Westerberg I."/>
            <person name="Brannstrom I.O."/>
            <person name="Guillou S."/>
            <person name="Cros-Aarteil S."/>
            <person name="Calhoun S."/>
            <person name="Haridas S."/>
            <person name="Kuo A."/>
            <person name="Mondo S."/>
            <person name="Pangilinan J."/>
            <person name="Riley R."/>
            <person name="LaButti K."/>
            <person name="Andreopoulos B."/>
            <person name="Lipzen A."/>
            <person name="Chen C."/>
            <person name="Yan M."/>
            <person name="Daum C."/>
            <person name="Ng V."/>
            <person name="Clum A."/>
            <person name="Steindorff A."/>
            <person name="Ohm R.A."/>
            <person name="Martin F."/>
            <person name="Silar P."/>
            <person name="Natvig D.O."/>
            <person name="Lalanne C."/>
            <person name="Gautier V."/>
            <person name="Ament-Velasquez S.L."/>
            <person name="Kruys A."/>
            <person name="Hutchinson M.I."/>
            <person name="Powell A.J."/>
            <person name="Barry K."/>
            <person name="Miller A.N."/>
            <person name="Grigoriev I.V."/>
            <person name="Debuchy R."/>
            <person name="Gladieux P."/>
            <person name="Hiltunen Thoren M."/>
            <person name="Johannesson H."/>
        </authorList>
    </citation>
    <scope>NUCLEOTIDE SEQUENCE</scope>
    <source>
        <strain evidence="1">CBS 560.94</strain>
    </source>
</reference>
<dbReference type="GeneID" id="87868699"/>
<reference evidence="1" key="2">
    <citation type="submission" date="2023-06" db="EMBL/GenBank/DDBJ databases">
        <authorList>
            <consortium name="Lawrence Berkeley National Laboratory"/>
            <person name="Haridas S."/>
            <person name="Hensen N."/>
            <person name="Bonometti L."/>
            <person name="Westerberg I."/>
            <person name="Brannstrom I.O."/>
            <person name="Guillou S."/>
            <person name="Cros-Aarteil S."/>
            <person name="Calhoun S."/>
            <person name="Kuo A."/>
            <person name="Mondo S."/>
            <person name="Pangilinan J."/>
            <person name="Riley R."/>
            <person name="Labutti K."/>
            <person name="Andreopoulos B."/>
            <person name="Lipzen A."/>
            <person name="Chen C."/>
            <person name="Yanf M."/>
            <person name="Daum C."/>
            <person name="Ng V."/>
            <person name="Clum A."/>
            <person name="Steindorff A."/>
            <person name="Ohm R."/>
            <person name="Martin F."/>
            <person name="Silar P."/>
            <person name="Natvig D."/>
            <person name="Lalanne C."/>
            <person name="Gautier V."/>
            <person name="Ament-Velasquez S.L."/>
            <person name="Kruys A."/>
            <person name="Hutchinson M.I."/>
            <person name="Powell A.J."/>
            <person name="Barry K."/>
            <person name="Miller A.N."/>
            <person name="Grigoriev I.V."/>
            <person name="Debuchy R."/>
            <person name="Gladieux P."/>
            <person name="Thoren M.H."/>
            <person name="Johannesson H."/>
        </authorList>
    </citation>
    <scope>NUCLEOTIDE SEQUENCE</scope>
    <source>
        <strain evidence="1">CBS 560.94</strain>
    </source>
</reference>
<comment type="caution">
    <text evidence="1">The sequence shown here is derived from an EMBL/GenBank/DDBJ whole genome shotgun (WGS) entry which is preliminary data.</text>
</comment>